<comment type="caution">
    <text evidence="8">The sequence shown here is derived from an EMBL/GenBank/DDBJ whole genome shotgun (WGS) entry which is preliminary data.</text>
</comment>
<reference evidence="8" key="1">
    <citation type="submission" date="2019-09" db="EMBL/GenBank/DDBJ databases">
        <title>Draft genome information of white flower Hibiscus syriacus.</title>
        <authorList>
            <person name="Kim Y.-M."/>
        </authorList>
    </citation>
    <scope>NUCLEOTIDE SEQUENCE [LARGE SCALE GENOMIC DNA]</scope>
    <source>
        <strain evidence="8">YM2019G1</strain>
    </source>
</reference>
<gene>
    <name evidence="8" type="ORF">F3Y22_tig00110437pilonHSYRG00054</name>
</gene>
<evidence type="ECO:0000256" key="1">
    <source>
        <dbReference type="ARBA" id="ARBA00004123"/>
    </source>
</evidence>
<dbReference type="Gene3D" id="2.40.330.10">
    <property type="entry name" value="DNA-binding pseudobarrel domain"/>
    <property type="match status" value="1"/>
</dbReference>
<accession>A0A6A3ANJ7</accession>
<proteinExistence type="predicted"/>
<sequence length="285" mass="32121">METNCQLLLSLRSQAVQYGRLNLQKMITGCGCKRVGRIAKHYSLELGSFVVFRYEGNDIFHVLIFDRSASEIEYACTRTEDDNGDVSGGSKRKKKPDLPCPLPQKKMRVDSPYKSHVSVDGPDSGKIKLGNLKGNENSCLLKGQVDTHKSIGRGVRTRSMVSDTDMIVDNLNVPPVPVCLGCPKPDLISKMKPMTATEKETAEHTKTICQEIFQAKWGNHPESFRWEDLDYELQINVKEAKFLRNNWKEFVLENDLKVGDIGVFELIKENENLLEVTILSVDENG</sequence>
<dbReference type="EMBL" id="VEPZ02000986">
    <property type="protein sequence ID" value="KAE8704815.1"/>
    <property type="molecule type" value="Genomic_DNA"/>
</dbReference>
<comment type="subcellular location">
    <subcellularLocation>
        <location evidence="1">Nucleus</location>
    </subcellularLocation>
</comment>
<evidence type="ECO:0000256" key="4">
    <source>
        <dbReference type="ARBA" id="ARBA00023163"/>
    </source>
</evidence>
<evidence type="ECO:0000313" key="8">
    <source>
        <dbReference type="EMBL" id="KAE8704815.1"/>
    </source>
</evidence>
<dbReference type="Proteomes" id="UP000436088">
    <property type="component" value="Unassembled WGS sequence"/>
</dbReference>
<evidence type="ECO:0000256" key="6">
    <source>
        <dbReference type="SAM" id="MobiDB-lite"/>
    </source>
</evidence>
<evidence type="ECO:0000259" key="7">
    <source>
        <dbReference type="PROSITE" id="PS50863"/>
    </source>
</evidence>
<keyword evidence="4" id="KW-0804">Transcription</keyword>
<keyword evidence="2" id="KW-0805">Transcription regulation</keyword>
<dbReference type="PANTHER" id="PTHR31920">
    <property type="entry name" value="B3 DOMAIN-CONTAINING"/>
    <property type="match status" value="1"/>
</dbReference>
<keyword evidence="5" id="KW-0539">Nucleus</keyword>
<dbReference type="InterPro" id="IPR003340">
    <property type="entry name" value="B3_DNA-bd"/>
</dbReference>
<keyword evidence="9" id="KW-1185">Reference proteome</keyword>
<dbReference type="AlphaFoldDB" id="A0A6A3ANJ7"/>
<feature type="region of interest" description="Disordered" evidence="6">
    <location>
        <begin position="79"/>
        <end position="126"/>
    </location>
</feature>
<name>A0A6A3ANJ7_HIBSY</name>
<dbReference type="PANTHER" id="PTHR31920:SF108">
    <property type="entry name" value="B3 DOMAIN-CONTAINING TRANSCRIPTION FACTOR VRN1-LIKE"/>
    <property type="match status" value="1"/>
</dbReference>
<dbReference type="GO" id="GO:0005634">
    <property type="term" value="C:nucleus"/>
    <property type="evidence" value="ECO:0007669"/>
    <property type="project" value="UniProtKB-SubCell"/>
</dbReference>
<evidence type="ECO:0000313" key="9">
    <source>
        <dbReference type="Proteomes" id="UP000436088"/>
    </source>
</evidence>
<dbReference type="GO" id="GO:0003677">
    <property type="term" value="F:DNA binding"/>
    <property type="evidence" value="ECO:0007669"/>
    <property type="project" value="UniProtKB-KW"/>
</dbReference>
<dbReference type="CDD" id="cd10017">
    <property type="entry name" value="B3_DNA"/>
    <property type="match status" value="1"/>
</dbReference>
<dbReference type="SUPFAM" id="SSF101936">
    <property type="entry name" value="DNA-binding pseudobarrel domain"/>
    <property type="match status" value="2"/>
</dbReference>
<dbReference type="InterPro" id="IPR050655">
    <property type="entry name" value="Plant_B3_domain"/>
</dbReference>
<organism evidence="8 9">
    <name type="scientific">Hibiscus syriacus</name>
    <name type="common">Rose of Sharon</name>
    <dbReference type="NCBI Taxonomy" id="106335"/>
    <lineage>
        <taxon>Eukaryota</taxon>
        <taxon>Viridiplantae</taxon>
        <taxon>Streptophyta</taxon>
        <taxon>Embryophyta</taxon>
        <taxon>Tracheophyta</taxon>
        <taxon>Spermatophyta</taxon>
        <taxon>Magnoliopsida</taxon>
        <taxon>eudicotyledons</taxon>
        <taxon>Gunneridae</taxon>
        <taxon>Pentapetalae</taxon>
        <taxon>rosids</taxon>
        <taxon>malvids</taxon>
        <taxon>Malvales</taxon>
        <taxon>Malvaceae</taxon>
        <taxon>Malvoideae</taxon>
        <taxon>Hibiscus</taxon>
    </lineage>
</organism>
<dbReference type="PROSITE" id="PS50863">
    <property type="entry name" value="B3"/>
    <property type="match status" value="1"/>
</dbReference>
<keyword evidence="3" id="KW-0238">DNA-binding</keyword>
<evidence type="ECO:0000256" key="5">
    <source>
        <dbReference type="ARBA" id="ARBA00023242"/>
    </source>
</evidence>
<dbReference type="InterPro" id="IPR015300">
    <property type="entry name" value="DNA-bd_pseudobarrel_sf"/>
</dbReference>
<feature type="domain" description="TF-B3" evidence="7">
    <location>
        <begin position="242"/>
        <end position="282"/>
    </location>
</feature>
<evidence type="ECO:0000256" key="3">
    <source>
        <dbReference type="ARBA" id="ARBA00023125"/>
    </source>
</evidence>
<evidence type="ECO:0000256" key="2">
    <source>
        <dbReference type="ARBA" id="ARBA00023015"/>
    </source>
</evidence>
<protein>
    <recommendedName>
        <fullName evidence="7">TF-B3 domain-containing protein</fullName>
    </recommendedName>
</protein>